<accession>A0A7C1JNB2</accession>
<dbReference type="Pfam" id="PF00355">
    <property type="entry name" value="Rieske"/>
    <property type="match status" value="1"/>
</dbReference>
<dbReference type="SUPFAM" id="SSF55961">
    <property type="entry name" value="Bet v1-like"/>
    <property type="match status" value="1"/>
</dbReference>
<dbReference type="Pfam" id="PF00848">
    <property type="entry name" value="Ring_hydroxyl_A"/>
    <property type="match status" value="1"/>
</dbReference>
<evidence type="ECO:0000256" key="3">
    <source>
        <dbReference type="ARBA" id="ARBA00022723"/>
    </source>
</evidence>
<evidence type="ECO:0000256" key="5">
    <source>
        <dbReference type="ARBA" id="ARBA00023004"/>
    </source>
</evidence>
<comment type="cofactor">
    <cofactor evidence="1">
        <name>Fe cation</name>
        <dbReference type="ChEBI" id="CHEBI:24875"/>
    </cofactor>
</comment>
<dbReference type="InterPro" id="IPR001663">
    <property type="entry name" value="Rng_hydr_dOase-A"/>
</dbReference>
<keyword evidence="7" id="KW-0223">Dioxygenase</keyword>
<evidence type="ECO:0000313" key="7">
    <source>
        <dbReference type="EMBL" id="HEF64728.1"/>
    </source>
</evidence>
<proteinExistence type="predicted"/>
<dbReference type="CDD" id="cd03469">
    <property type="entry name" value="Rieske_RO_Alpha_N"/>
    <property type="match status" value="1"/>
</dbReference>
<gene>
    <name evidence="7" type="ORF">ENP47_03875</name>
</gene>
<dbReference type="PRINTS" id="PR00090">
    <property type="entry name" value="RNGDIOXGNASE"/>
</dbReference>
<dbReference type="EMBL" id="DSJL01000007">
    <property type="protein sequence ID" value="HEF64728.1"/>
    <property type="molecule type" value="Genomic_DNA"/>
</dbReference>
<evidence type="ECO:0000256" key="1">
    <source>
        <dbReference type="ARBA" id="ARBA00001962"/>
    </source>
</evidence>
<dbReference type="PANTHER" id="PTHR43756:SF5">
    <property type="entry name" value="CHOLINE MONOOXYGENASE, CHLOROPLASTIC"/>
    <property type="match status" value="1"/>
</dbReference>
<dbReference type="SUPFAM" id="SSF50022">
    <property type="entry name" value="ISP domain"/>
    <property type="match status" value="1"/>
</dbReference>
<evidence type="ECO:0000256" key="2">
    <source>
        <dbReference type="ARBA" id="ARBA00022714"/>
    </source>
</evidence>
<keyword evidence="5" id="KW-0408">Iron</keyword>
<organism evidence="7">
    <name type="scientific">Thermomicrobium roseum</name>
    <dbReference type="NCBI Taxonomy" id="500"/>
    <lineage>
        <taxon>Bacteria</taxon>
        <taxon>Pseudomonadati</taxon>
        <taxon>Thermomicrobiota</taxon>
        <taxon>Thermomicrobia</taxon>
        <taxon>Thermomicrobiales</taxon>
        <taxon>Thermomicrobiaceae</taxon>
        <taxon>Thermomicrobium</taxon>
    </lineage>
</organism>
<evidence type="ECO:0000256" key="4">
    <source>
        <dbReference type="ARBA" id="ARBA00023002"/>
    </source>
</evidence>
<dbReference type="Gene3D" id="3.90.380.10">
    <property type="entry name" value="Naphthalene 1,2-dioxygenase Alpha Subunit, Chain A, domain 1"/>
    <property type="match status" value="2"/>
</dbReference>
<reference evidence="7" key="1">
    <citation type="journal article" date="2020" name="mSystems">
        <title>Genome- and Community-Level Interaction Insights into Carbon Utilization and Element Cycling Functions of Hydrothermarchaeota in Hydrothermal Sediment.</title>
        <authorList>
            <person name="Zhou Z."/>
            <person name="Liu Y."/>
            <person name="Xu W."/>
            <person name="Pan J."/>
            <person name="Luo Z.H."/>
            <person name="Li M."/>
        </authorList>
    </citation>
    <scope>NUCLEOTIDE SEQUENCE [LARGE SCALE GENOMIC DNA]</scope>
    <source>
        <strain evidence="7">SpSt-222</strain>
    </source>
</reference>
<dbReference type="GO" id="GO:0051537">
    <property type="term" value="F:2 iron, 2 sulfur cluster binding"/>
    <property type="evidence" value="ECO:0007669"/>
    <property type="project" value="UniProtKB-KW"/>
</dbReference>
<comment type="caution">
    <text evidence="7">The sequence shown here is derived from an EMBL/GenBank/DDBJ whole genome shotgun (WGS) entry which is preliminary data.</text>
</comment>
<sequence length="395" mass="44271">MDSRTAPIVPTLPGRFYWDPDLYRIESEQIFARLWTCVGLAASLPQPGDFLTTEVAGEPLLVVRGQDGELRAFLNVCRHRGARLCTESSGHLQGSIIQCPYHAWSYALDGRLIGAPNLRDTPGFAPEAFGLHSVSLAVWHGLIWVNLSPEPPPLDTQLEASILERFGERETFARYQVGELAIGASITYDVAANWKLLVENFMECYHCAVVHPELSRLVPSFRAGYAYQEGIGATFAEGVETLTLNGRRTRPLLPGLRPEDDRKYYGLVLRPNVFVNLHPDYVLIHRLEPQGPDRTRVVCHWLFAPEVVAAPDFDPSDAVEFWDLVNRQDWAMCERCQLSMRSRAYAAGGIYAPIESHIGRFNNWVLEQLGERASAEEILGSQQPAVQKWMTGKGL</sequence>
<dbReference type="GO" id="GO:0005506">
    <property type="term" value="F:iron ion binding"/>
    <property type="evidence" value="ECO:0007669"/>
    <property type="project" value="InterPro"/>
</dbReference>
<evidence type="ECO:0000256" key="6">
    <source>
        <dbReference type="ARBA" id="ARBA00023014"/>
    </source>
</evidence>
<keyword evidence="3" id="KW-0479">Metal-binding</keyword>
<keyword evidence="6" id="KW-0411">Iron-sulfur</keyword>
<protein>
    <submittedName>
        <fullName evidence="7">Aromatic ring-hydroxylating dioxygenase subunit alpha</fullName>
    </submittedName>
</protein>
<dbReference type="GO" id="GO:0051213">
    <property type="term" value="F:dioxygenase activity"/>
    <property type="evidence" value="ECO:0007669"/>
    <property type="project" value="UniProtKB-KW"/>
</dbReference>
<dbReference type="InterPro" id="IPR036922">
    <property type="entry name" value="Rieske_2Fe-2S_sf"/>
</dbReference>
<keyword evidence="2" id="KW-0001">2Fe-2S</keyword>
<keyword evidence="4" id="KW-0560">Oxidoreductase</keyword>
<name>A0A7C1JNB2_THERO</name>
<dbReference type="AlphaFoldDB" id="A0A7C1JNB2"/>
<dbReference type="PANTHER" id="PTHR43756">
    <property type="entry name" value="CHOLINE MONOOXYGENASE, CHLOROPLASTIC"/>
    <property type="match status" value="1"/>
</dbReference>
<dbReference type="InterPro" id="IPR017941">
    <property type="entry name" value="Rieske_2Fe-2S"/>
</dbReference>
<dbReference type="InterPro" id="IPR015879">
    <property type="entry name" value="Ring_hydroxy_dOase_asu_C_dom"/>
</dbReference>
<dbReference type="PROSITE" id="PS51296">
    <property type="entry name" value="RIESKE"/>
    <property type="match status" value="1"/>
</dbReference>
<dbReference type="Gene3D" id="2.102.10.10">
    <property type="entry name" value="Rieske [2Fe-2S] iron-sulphur domain"/>
    <property type="match status" value="1"/>
</dbReference>
<dbReference type="CDD" id="cd08884">
    <property type="entry name" value="RHO_alpha_C_GbcA-like"/>
    <property type="match status" value="1"/>
</dbReference>